<feature type="domain" description="SnoaL-like" evidence="1">
    <location>
        <begin position="12"/>
        <end position="112"/>
    </location>
</feature>
<evidence type="ECO:0000313" key="3">
    <source>
        <dbReference type="Proteomes" id="UP001347146"/>
    </source>
</evidence>
<dbReference type="RefSeq" id="WP_330431787.1">
    <property type="nucleotide sequence ID" value="NZ_JAZDUF010000002.1"/>
</dbReference>
<organism evidence="2 3">
    <name type="scientific">Gordonia sesuvii</name>
    <dbReference type="NCBI Taxonomy" id="3116777"/>
    <lineage>
        <taxon>Bacteria</taxon>
        <taxon>Bacillati</taxon>
        <taxon>Actinomycetota</taxon>
        <taxon>Actinomycetes</taxon>
        <taxon>Mycobacteriales</taxon>
        <taxon>Gordoniaceae</taxon>
        <taxon>Gordonia</taxon>
    </lineage>
</organism>
<dbReference type="Proteomes" id="UP001347146">
    <property type="component" value="Unassembled WGS sequence"/>
</dbReference>
<dbReference type="InterPro" id="IPR037401">
    <property type="entry name" value="SnoaL-like"/>
</dbReference>
<comment type="caution">
    <text evidence="2">The sequence shown here is derived from an EMBL/GenBank/DDBJ whole genome shotgun (WGS) entry which is preliminary data.</text>
</comment>
<dbReference type="Gene3D" id="3.10.450.50">
    <property type="match status" value="1"/>
</dbReference>
<dbReference type="EMBL" id="JAZDUF010000002">
    <property type="protein sequence ID" value="MEE3850103.1"/>
    <property type="molecule type" value="Genomic_DNA"/>
</dbReference>
<protein>
    <submittedName>
        <fullName evidence="2">Nuclear transport factor 2 family protein</fullName>
    </submittedName>
</protein>
<dbReference type="SUPFAM" id="SSF54427">
    <property type="entry name" value="NTF2-like"/>
    <property type="match status" value="1"/>
</dbReference>
<accession>A0ABU7MBA3</accession>
<dbReference type="InterPro" id="IPR032710">
    <property type="entry name" value="NTF2-like_dom_sf"/>
</dbReference>
<proteinExistence type="predicted"/>
<reference evidence="2 3" key="1">
    <citation type="submission" date="2024-01" db="EMBL/GenBank/DDBJ databases">
        <title>Draft genome sequence of Gordonia sp. LSe1-13.</title>
        <authorList>
            <person name="Suphannarot A."/>
            <person name="Mingma R."/>
        </authorList>
    </citation>
    <scope>NUCLEOTIDE SEQUENCE [LARGE SCALE GENOMIC DNA]</scope>
    <source>
        <strain evidence="2 3">LSe1-13</strain>
    </source>
</reference>
<dbReference type="Pfam" id="PF12680">
    <property type="entry name" value="SnoaL_2"/>
    <property type="match status" value="1"/>
</dbReference>
<name>A0ABU7MBA3_9ACTN</name>
<keyword evidence="3" id="KW-1185">Reference proteome</keyword>
<gene>
    <name evidence="2" type="ORF">VZC37_07145</name>
</gene>
<evidence type="ECO:0000259" key="1">
    <source>
        <dbReference type="Pfam" id="PF12680"/>
    </source>
</evidence>
<sequence>MTNSAATVVLGLWRALSDRDWDAVAGFVTEDCVYVDVPFGPALAARGPADIVKRLKVGLEPLAEYSNHDGLIVADGDDVIYEHSETWKWRTGEVAVLPFVTVHRLRDGKVTLWKDYWDSATLINNGPPTWMDDLTAADTSWIYDATGQI</sequence>
<evidence type="ECO:0000313" key="2">
    <source>
        <dbReference type="EMBL" id="MEE3850103.1"/>
    </source>
</evidence>